<name>A0A6J6PS56_9ZZZZ</name>
<sequence length="389" mass="43284">MSSCRFDFFEAADVEVEGVLEAVRQLARLERLAQVAHRVLDGETRLEARDALDLVRIDVVGADVVRRRGHDRDIALVGKLLLHDALGDQRDLHDRQVLEPGVEDLAGNLCRIHGQHHLVDVTHVLHMQVGTLLRAAEHGDLVVVDRMIGQDVHREVKALARGVTTKRRGTDDRAHEIGRLVLEQQRLAHALVLVVEGERHQRMILRHVGMVRDPVHGAGGRVDEALHAGLLGGDHHRLESVEVDRGREALVELEARVVGDARQVDDGLDSLERLGELGGIADVSFDHLQVRIALRQELVPEIHDVVGSYLVAEVEQLGYEQAADIAGGAGDEDVVEFCHDGMLSEKCLNGFRQRRAWRWNSRRRLRPCRTSRRSQANICQGPCLPATAS</sequence>
<protein>
    <submittedName>
        <fullName evidence="1">Unannotated protein</fullName>
    </submittedName>
</protein>
<proteinExistence type="predicted"/>
<accession>A0A6J6PS56</accession>
<organism evidence="1">
    <name type="scientific">freshwater metagenome</name>
    <dbReference type="NCBI Taxonomy" id="449393"/>
    <lineage>
        <taxon>unclassified sequences</taxon>
        <taxon>metagenomes</taxon>
        <taxon>ecological metagenomes</taxon>
    </lineage>
</organism>
<gene>
    <name evidence="1" type="ORF">UFOPK2598_00521</name>
</gene>
<evidence type="ECO:0000313" key="1">
    <source>
        <dbReference type="EMBL" id="CAB4699595.1"/>
    </source>
</evidence>
<dbReference type="EMBL" id="CAEZXV010000037">
    <property type="protein sequence ID" value="CAB4699595.1"/>
    <property type="molecule type" value="Genomic_DNA"/>
</dbReference>
<dbReference type="AlphaFoldDB" id="A0A6J6PS56"/>
<reference evidence="1" key="1">
    <citation type="submission" date="2020-05" db="EMBL/GenBank/DDBJ databases">
        <authorList>
            <person name="Chiriac C."/>
            <person name="Salcher M."/>
            <person name="Ghai R."/>
            <person name="Kavagutti S V."/>
        </authorList>
    </citation>
    <scope>NUCLEOTIDE SEQUENCE</scope>
</reference>